<evidence type="ECO:0000313" key="6">
    <source>
        <dbReference type="Proteomes" id="UP000002058"/>
    </source>
</evidence>
<evidence type="ECO:0008006" key="7">
    <source>
        <dbReference type="Google" id="ProtNLM"/>
    </source>
</evidence>
<keyword evidence="4" id="KW-0812">Transmembrane</keyword>
<gene>
    <name evidence="5" type="ORF">UREG_02950</name>
</gene>
<dbReference type="EMBL" id="CH476615">
    <property type="protein sequence ID" value="EEP78101.1"/>
    <property type="molecule type" value="Genomic_DNA"/>
</dbReference>
<evidence type="ECO:0000256" key="2">
    <source>
        <dbReference type="ARBA" id="ARBA00022737"/>
    </source>
</evidence>
<accession>C4JIT9</accession>
<dbReference type="OrthoDB" id="540004at2759"/>
<dbReference type="PANTHER" id="PTHR46228:SF2">
    <property type="entry name" value="KELCH REPEAT PROTEIN (AFU_ORTHOLOGUE AFUA_4G14350)"/>
    <property type="match status" value="1"/>
</dbReference>
<dbReference type="RefSeq" id="XP_002543434.1">
    <property type="nucleotide sequence ID" value="XM_002543388.1"/>
</dbReference>
<keyword evidence="4" id="KW-1133">Transmembrane helix</keyword>
<dbReference type="AlphaFoldDB" id="C4JIT9"/>
<evidence type="ECO:0000256" key="3">
    <source>
        <dbReference type="SAM" id="MobiDB-lite"/>
    </source>
</evidence>
<dbReference type="eggNOG" id="ENOG502SIX7">
    <property type="taxonomic scope" value="Eukaryota"/>
</dbReference>
<dbReference type="InterPro" id="IPR015915">
    <property type="entry name" value="Kelch-typ_b-propeller"/>
</dbReference>
<dbReference type="Pfam" id="PF24681">
    <property type="entry name" value="Kelch_KLHDC2_KLHL20_DRC7"/>
    <property type="match status" value="1"/>
</dbReference>
<dbReference type="VEuPathDB" id="FungiDB:UREG_02950"/>
<dbReference type="Proteomes" id="UP000002058">
    <property type="component" value="Unassembled WGS sequence"/>
</dbReference>
<protein>
    <recommendedName>
        <fullName evidence="7">Kelch repeat protein</fullName>
    </recommendedName>
</protein>
<dbReference type="InParanoid" id="C4JIT9"/>
<keyword evidence="4" id="KW-0472">Membrane</keyword>
<keyword evidence="2" id="KW-0677">Repeat</keyword>
<dbReference type="PANTHER" id="PTHR46228">
    <property type="entry name" value="KELCH DOMAIN-CONTAINING PROTEIN"/>
    <property type="match status" value="1"/>
</dbReference>
<dbReference type="HOGENOM" id="CLU_012508_1_1_1"/>
<evidence type="ECO:0000256" key="4">
    <source>
        <dbReference type="SAM" id="Phobius"/>
    </source>
</evidence>
<feature type="compositionally biased region" description="Basic and acidic residues" evidence="3">
    <location>
        <begin position="695"/>
        <end position="712"/>
    </location>
</feature>
<sequence length="741" mass="80739">MPFLPPLTSVLSLYVAGVIRDTIYLDGGELWWRRGLTDGTYDGVDKDASVEGQVFTLPLSTPFDTAHTNLTGLFGRMNAINGASASLTPNYVDGAMLANDYEFILYGGLHRQTDNPPPEDQTLSYERYYSGQAGSPNWKEGFVLTHTNNNVTRYITHGAGVSVPSENRGYYFSGMRGENWGPIAIAGPLANDSANSLVSVDMSKWRDEEWDKSTLPPDIIPRGKAELAWVPVSDSGVLIAIGGVPYPEDVFKGGSLTANQTRDNERLGDSFMKTVSIYDIASKKWFTQNTTGIAPPGRSDFCSVVASAKNGSSHNIYIYGGYGGSDRSEKAFDDVYILSVPSFTWIKASQGQSEHGRRGHKCVKVYPNQMFVLGGEFLGKSICLNGGVIQVYNLNTLSFQNVYDPETWEEYKVPSLVVDEIRNADGGATVNDDLRAIFSRTYSKPIKTYYPYRATETPSEPEPSGGGGLPNWVGPVLGVVLGLILITGLVVAWLLWRRRKDRRYAPSEGATSEKRSRIMGWIYGTSMPGKNIDATTTATTTDHGPPEKHMSAGYSEVGNESVTTPHSRPTIVYSDLNEAASSPVHELQASSRPALGMQPLHADSADRSRNVFSGATIATPLELPTEYNESPISPRPRFPSDAGSFISPVSPEPGPVSPPASPPPQLLSSRPTHNRHNSSLSSMGFPTSMNNAATGEHHDNTDRVINEEENLQRNHFVSGITEDFSSDSESNHGGEPEVKTW</sequence>
<dbReference type="InterPro" id="IPR011043">
    <property type="entry name" value="Gal_Oxase/kelch_b-propeller"/>
</dbReference>
<feature type="compositionally biased region" description="Polar residues" evidence="3">
    <location>
        <begin position="677"/>
        <end position="693"/>
    </location>
</feature>
<feature type="compositionally biased region" description="Pro residues" evidence="3">
    <location>
        <begin position="650"/>
        <end position="665"/>
    </location>
</feature>
<feature type="transmembrane region" description="Helical" evidence="4">
    <location>
        <begin position="472"/>
        <end position="496"/>
    </location>
</feature>
<organism evidence="5 6">
    <name type="scientific">Uncinocarpus reesii (strain UAMH 1704)</name>
    <dbReference type="NCBI Taxonomy" id="336963"/>
    <lineage>
        <taxon>Eukaryota</taxon>
        <taxon>Fungi</taxon>
        <taxon>Dikarya</taxon>
        <taxon>Ascomycota</taxon>
        <taxon>Pezizomycotina</taxon>
        <taxon>Eurotiomycetes</taxon>
        <taxon>Eurotiomycetidae</taxon>
        <taxon>Onygenales</taxon>
        <taxon>Onygenaceae</taxon>
        <taxon>Uncinocarpus</taxon>
    </lineage>
</organism>
<evidence type="ECO:0000313" key="5">
    <source>
        <dbReference type="EMBL" id="EEP78101.1"/>
    </source>
</evidence>
<dbReference type="SUPFAM" id="SSF50965">
    <property type="entry name" value="Galactose oxidase, central domain"/>
    <property type="match status" value="1"/>
</dbReference>
<dbReference type="GeneID" id="8442087"/>
<name>C4JIT9_UNCRE</name>
<keyword evidence="1" id="KW-0880">Kelch repeat</keyword>
<feature type="region of interest" description="Disordered" evidence="3">
    <location>
        <begin position="622"/>
        <end position="741"/>
    </location>
</feature>
<proteinExistence type="predicted"/>
<evidence type="ECO:0000256" key="1">
    <source>
        <dbReference type="ARBA" id="ARBA00022441"/>
    </source>
</evidence>
<keyword evidence="6" id="KW-1185">Reference proteome</keyword>
<dbReference type="KEGG" id="ure:UREG_02950"/>
<reference evidence="6" key="1">
    <citation type="journal article" date="2009" name="Genome Res.">
        <title>Comparative genomic analyses of the human fungal pathogens Coccidioides and their relatives.</title>
        <authorList>
            <person name="Sharpton T.J."/>
            <person name="Stajich J.E."/>
            <person name="Rounsley S.D."/>
            <person name="Gardner M.J."/>
            <person name="Wortman J.R."/>
            <person name="Jordar V.S."/>
            <person name="Maiti R."/>
            <person name="Kodira C.D."/>
            <person name="Neafsey D.E."/>
            <person name="Zeng Q."/>
            <person name="Hung C.-Y."/>
            <person name="McMahan C."/>
            <person name="Muszewska A."/>
            <person name="Grynberg M."/>
            <person name="Mandel M.A."/>
            <person name="Kellner E.M."/>
            <person name="Barker B.M."/>
            <person name="Galgiani J.N."/>
            <person name="Orbach M.J."/>
            <person name="Kirkland T.N."/>
            <person name="Cole G.T."/>
            <person name="Henn M.R."/>
            <person name="Birren B.W."/>
            <person name="Taylor J.W."/>
        </authorList>
    </citation>
    <scope>NUCLEOTIDE SEQUENCE [LARGE SCALE GENOMIC DNA]</scope>
    <source>
        <strain evidence="6">UAMH 1704</strain>
    </source>
</reference>
<feature type="compositionally biased region" description="Basic and acidic residues" evidence="3">
    <location>
        <begin position="729"/>
        <end position="741"/>
    </location>
</feature>
<dbReference type="OMA" id="GRFQNTY"/>
<dbReference type="STRING" id="336963.C4JIT9"/>
<dbReference type="Gene3D" id="2.120.10.80">
    <property type="entry name" value="Kelch-type beta propeller"/>
    <property type="match status" value="1"/>
</dbReference>